<keyword evidence="6" id="KW-0964">Secreted</keyword>
<evidence type="ECO:0000256" key="8">
    <source>
        <dbReference type="ARBA" id="ARBA00022670"/>
    </source>
</evidence>
<keyword evidence="17" id="KW-0325">Glycoprotein</keyword>
<accession>A0A8E0ND71</accession>
<dbReference type="EMBL" id="BATC01000060">
    <property type="protein sequence ID" value="GAD60243.1"/>
    <property type="molecule type" value="Genomic_DNA"/>
</dbReference>
<keyword evidence="8" id="KW-0645">Protease</keyword>
<evidence type="ECO:0000313" key="23">
    <source>
        <dbReference type="EMBL" id="GAD60243.1"/>
    </source>
</evidence>
<dbReference type="Pfam" id="PF04389">
    <property type="entry name" value="Peptidase_M28"/>
    <property type="match status" value="1"/>
</dbReference>
<evidence type="ECO:0000313" key="24">
    <source>
        <dbReference type="Proteomes" id="UP000016569"/>
    </source>
</evidence>
<evidence type="ECO:0000256" key="7">
    <source>
        <dbReference type="ARBA" id="ARBA00022645"/>
    </source>
</evidence>
<evidence type="ECO:0000256" key="18">
    <source>
        <dbReference type="ARBA" id="ARBA00023228"/>
    </source>
</evidence>
<keyword evidence="24" id="KW-1185">Reference proteome</keyword>
<dbReference type="InterPro" id="IPR007484">
    <property type="entry name" value="Peptidase_M28"/>
</dbReference>
<dbReference type="GO" id="GO:0046872">
    <property type="term" value="F:metal ion binding"/>
    <property type="evidence" value="ECO:0007669"/>
    <property type="project" value="UniProtKB-KW"/>
</dbReference>
<dbReference type="SUPFAM" id="SSF53187">
    <property type="entry name" value="Zn-dependent exopeptidases"/>
    <property type="match status" value="1"/>
</dbReference>
<evidence type="ECO:0000256" key="19">
    <source>
        <dbReference type="ARBA" id="ARBA00025833"/>
    </source>
</evidence>
<evidence type="ECO:0000256" key="15">
    <source>
        <dbReference type="ARBA" id="ARBA00023049"/>
    </source>
</evidence>
<dbReference type="Proteomes" id="UP000016569">
    <property type="component" value="Unassembled WGS sequence"/>
</dbReference>
<dbReference type="AlphaFoldDB" id="A0A8E0ND71"/>
<evidence type="ECO:0000256" key="2">
    <source>
        <dbReference type="ARBA" id="ARBA00004371"/>
    </source>
</evidence>
<keyword evidence="10 21" id="KW-0732">Signal</keyword>
<feature type="signal peptide" evidence="21">
    <location>
        <begin position="1"/>
        <end position="26"/>
    </location>
</feature>
<protein>
    <recommendedName>
        <fullName evidence="5">Carboxypeptidase Q</fullName>
    </recommendedName>
    <alternativeName>
        <fullName evidence="20">Plasma glutamate carboxypeptidase</fullName>
    </alternativeName>
</protein>
<comment type="caution">
    <text evidence="23">The sequence shown here is derived from an EMBL/GenBank/DDBJ whole genome shotgun (WGS) entry which is preliminary data.</text>
</comment>
<dbReference type="Gene3D" id="3.50.30.30">
    <property type="match status" value="1"/>
</dbReference>
<evidence type="ECO:0000256" key="1">
    <source>
        <dbReference type="ARBA" id="ARBA00004240"/>
    </source>
</evidence>
<dbReference type="GO" id="GO:0004180">
    <property type="term" value="F:carboxypeptidase activity"/>
    <property type="evidence" value="ECO:0007669"/>
    <property type="project" value="UniProtKB-KW"/>
</dbReference>
<evidence type="ECO:0000256" key="3">
    <source>
        <dbReference type="ARBA" id="ARBA00004555"/>
    </source>
</evidence>
<keyword evidence="12" id="KW-0256">Endoplasmic reticulum</keyword>
<dbReference type="GO" id="GO:0070573">
    <property type="term" value="F:metallodipeptidase activity"/>
    <property type="evidence" value="ECO:0007669"/>
    <property type="project" value="InterPro"/>
</dbReference>
<keyword evidence="7" id="KW-0121">Carboxypeptidase</keyword>
<keyword evidence="23" id="KW-0031">Aminopeptidase</keyword>
<keyword evidence="14" id="KW-0333">Golgi apparatus</keyword>
<keyword evidence="18" id="KW-0458">Lysosome</keyword>
<feature type="chain" id="PRO_5034076396" description="Carboxypeptidase Q" evidence="21">
    <location>
        <begin position="27"/>
        <end position="474"/>
    </location>
</feature>
<keyword evidence="13" id="KW-0862">Zinc</keyword>
<evidence type="ECO:0000259" key="22">
    <source>
        <dbReference type="Pfam" id="PF04389"/>
    </source>
</evidence>
<keyword evidence="11" id="KW-0378">Hydrolase</keyword>
<dbReference type="InterPro" id="IPR039866">
    <property type="entry name" value="CPQ"/>
</dbReference>
<comment type="subcellular location">
    <subcellularLocation>
        <location evidence="1">Endoplasmic reticulum</location>
    </subcellularLocation>
    <subcellularLocation>
        <location evidence="3">Golgi apparatus</location>
    </subcellularLocation>
    <subcellularLocation>
        <location evidence="2">Lysosome</location>
    </subcellularLocation>
    <subcellularLocation>
        <location evidence="4">Secreted</location>
    </subcellularLocation>
</comment>
<organism evidence="23 24">
    <name type="scientific">Brevundimonas abyssalis TAR-001</name>
    <dbReference type="NCBI Taxonomy" id="1391729"/>
    <lineage>
        <taxon>Bacteria</taxon>
        <taxon>Pseudomonadati</taxon>
        <taxon>Pseudomonadota</taxon>
        <taxon>Alphaproteobacteria</taxon>
        <taxon>Caulobacterales</taxon>
        <taxon>Caulobacteraceae</taxon>
        <taxon>Brevundimonas</taxon>
    </lineage>
</organism>
<evidence type="ECO:0000256" key="13">
    <source>
        <dbReference type="ARBA" id="ARBA00022833"/>
    </source>
</evidence>
<evidence type="ECO:0000256" key="20">
    <source>
        <dbReference type="ARBA" id="ARBA00033328"/>
    </source>
</evidence>
<evidence type="ECO:0000256" key="17">
    <source>
        <dbReference type="ARBA" id="ARBA00023180"/>
    </source>
</evidence>
<evidence type="ECO:0000256" key="14">
    <source>
        <dbReference type="ARBA" id="ARBA00023034"/>
    </source>
</evidence>
<evidence type="ECO:0000256" key="4">
    <source>
        <dbReference type="ARBA" id="ARBA00004613"/>
    </source>
</evidence>
<evidence type="ECO:0000256" key="21">
    <source>
        <dbReference type="SAM" id="SignalP"/>
    </source>
</evidence>
<evidence type="ECO:0000256" key="5">
    <source>
        <dbReference type="ARBA" id="ARBA00014116"/>
    </source>
</evidence>
<evidence type="ECO:0000256" key="11">
    <source>
        <dbReference type="ARBA" id="ARBA00022801"/>
    </source>
</evidence>
<keyword evidence="9" id="KW-0479">Metal-binding</keyword>
<gene>
    <name evidence="23" type="ORF">MBEBAB_2493</name>
</gene>
<dbReference type="PANTHER" id="PTHR12053:SF3">
    <property type="entry name" value="CARBOXYPEPTIDASE Q"/>
    <property type="match status" value="1"/>
</dbReference>
<dbReference type="Gene3D" id="3.40.630.10">
    <property type="entry name" value="Zn peptidases"/>
    <property type="match status" value="1"/>
</dbReference>
<feature type="domain" description="Peptidase M28" evidence="22">
    <location>
        <begin position="261"/>
        <end position="458"/>
    </location>
</feature>
<evidence type="ECO:0000256" key="12">
    <source>
        <dbReference type="ARBA" id="ARBA00022824"/>
    </source>
</evidence>
<dbReference type="GO" id="GO:0004177">
    <property type="term" value="F:aminopeptidase activity"/>
    <property type="evidence" value="ECO:0007669"/>
    <property type="project" value="UniProtKB-KW"/>
</dbReference>
<proteinExistence type="predicted"/>
<reference evidence="24" key="1">
    <citation type="journal article" date="2013" name="Genome Announc.">
        <title>Draft Genome Sequence of the Dimorphic Prosthecate Bacterium Brevundimonas abyssalis TAR-001T.</title>
        <authorList>
            <person name="Tsubouchi T."/>
            <person name="Nishi S."/>
            <person name="Usui K."/>
            <person name="Shimane Y."/>
            <person name="Takaki Y."/>
            <person name="Maruyama T."/>
            <person name="Hatada Y."/>
        </authorList>
    </citation>
    <scope>NUCLEOTIDE SEQUENCE [LARGE SCALE GENOMIC DNA]</scope>
    <source>
        <strain evidence="24">TAR-001</strain>
    </source>
</reference>
<keyword evidence="16" id="KW-0865">Zymogen</keyword>
<dbReference type="GO" id="GO:0005576">
    <property type="term" value="C:extracellular region"/>
    <property type="evidence" value="ECO:0007669"/>
    <property type="project" value="UniProtKB-SubCell"/>
</dbReference>
<dbReference type="GO" id="GO:0006508">
    <property type="term" value="P:proteolysis"/>
    <property type="evidence" value="ECO:0007669"/>
    <property type="project" value="UniProtKB-KW"/>
</dbReference>
<comment type="subunit">
    <text evidence="19">Homodimer. The monomeric form is inactive while the homodimer is active.</text>
</comment>
<sequence>MRQLSVFSRLATSVAVACLIAAPAMAQDAEAIRTAKTLRDRALEGTIAYDVVEQITTRFGPRMAGTDSERAAAAWGEEFMTGLGLQNVRVHEFPLAVWNRGVEQVEVLSPFPQPLTVTALGGAMATPAEGVTGEAVIFRTYQDLLDQPEGALEGKIAVVLQDTPRAQDGRGYGSTSVIRFQGPTEAARRGAVGFLLRSLGTHDHRFAHTGATSVSDDAVPAFAISPPDADQLARMAAMTDEPIRIRLFSTAGFTGHAYSQNVIAEVVGSERPEEIITIGGHLDSWDLGTGAIDDASGIGITTAALKLIADLPERPRRTIRVVWWGAEEVSQPAPAQGLAGARAYADSISDEAANHVAISESDFGAGPIYALGLPEGMGGTEFQRAAMRVLTPLGIVWDGAPARGGGPDTGPTVALGVPAFRLAQDGTDYFDVHHTVDDVIDRIEPENLDQNVAAWAALLWLIADSDVDFRAAAE</sequence>
<dbReference type="GO" id="GO:0005764">
    <property type="term" value="C:lysosome"/>
    <property type="evidence" value="ECO:0007669"/>
    <property type="project" value="UniProtKB-SubCell"/>
</dbReference>
<keyword evidence="15" id="KW-0482">Metalloprotease</keyword>
<evidence type="ECO:0000256" key="16">
    <source>
        <dbReference type="ARBA" id="ARBA00023145"/>
    </source>
</evidence>
<evidence type="ECO:0000256" key="9">
    <source>
        <dbReference type="ARBA" id="ARBA00022723"/>
    </source>
</evidence>
<evidence type="ECO:0000256" key="6">
    <source>
        <dbReference type="ARBA" id="ARBA00022525"/>
    </source>
</evidence>
<dbReference type="PANTHER" id="PTHR12053">
    <property type="entry name" value="PROTEASE FAMILY M28 PLASMA GLUTAMATE CARBOXYPEPTIDASE-RELATED"/>
    <property type="match status" value="1"/>
</dbReference>
<evidence type="ECO:0000256" key="10">
    <source>
        <dbReference type="ARBA" id="ARBA00022729"/>
    </source>
</evidence>
<name>A0A8E0ND71_9CAUL</name>